<dbReference type="InterPro" id="IPR007867">
    <property type="entry name" value="GMC_OxRtase_C"/>
</dbReference>
<feature type="binding site" evidence="3">
    <location>
        <position position="227"/>
    </location>
    <ligand>
        <name>FAD</name>
        <dbReference type="ChEBI" id="CHEBI:57692"/>
    </ligand>
</feature>
<dbReference type="Pfam" id="PF00732">
    <property type="entry name" value="GMC_oxred_N"/>
    <property type="match status" value="1"/>
</dbReference>
<evidence type="ECO:0000256" key="1">
    <source>
        <dbReference type="ARBA" id="ARBA00010790"/>
    </source>
</evidence>
<dbReference type="PANTHER" id="PTHR11552">
    <property type="entry name" value="GLUCOSE-METHANOL-CHOLINE GMC OXIDOREDUCTASE"/>
    <property type="match status" value="1"/>
</dbReference>
<feature type="domain" description="Glucose-methanol-choline oxidoreductase N-terminal" evidence="4">
    <location>
        <begin position="263"/>
        <end position="277"/>
    </location>
</feature>
<evidence type="ECO:0000256" key="2">
    <source>
        <dbReference type="PIRSR" id="PIRSR000137-1"/>
    </source>
</evidence>
<dbReference type="STRING" id="913774.A0A0C3HA46"/>
<keyword evidence="6" id="KW-1185">Reference proteome</keyword>
<dbReference type="AlphaFoldDB" id="A0A0C3HA46"/>
<dbReference type="InterPro" id="IPR036188">
    <property type="entry name" value="FAD/NAD-bd_sf"/>
</dbReference>
<dbReference type="GO" id="GO:0016614">
    <property type="term" value="F:oxidoreductase activity, acting on CH-OH group of donors"/>
    <property type="evidence" value="ECO:0007669"/>
    <property type="project" value="InterPro"/>
</dbReference>
<organism evidence="5 6">
    <name type="scientific">Oidiodendron maius (strain Zn)</name>
    <dbReference type="NCBI Taxonomy" id="913774"/>
    <lineage>
        <taxon>Eukaryota</taxon>
        <taxon>Fungi</taxon>
        <taxon>Dikarya</taxon>
        <taxon>Ascomycota</taxon>
        <taxon>Pezizomycotina</taxon>
        <taxon>Leotiomycetes</taxon>
        <taxon>Leotiomycetes incertae sedis</taxon>
        <taxon>Myxotrichaceae</taxon>
        <taxon>Oidiodendron</taxon>
    </lineage>
</organism>
<dbReference type="Gene3D" id="3.50.50.60">
    <property type="entry name" value="FAD/NAD(P)-binding domain"/>
    <property type="match status" value="1"/>
</dbReference>
<evidence type="ECO:0000313" key="5">
    <source>
        <dbReference type="EMBL" id="KIN05101.1"/>
    </source>
</evidence>
<gene>
    <name evidence="5" type="ORF">OIDMADRAFT_192777</name>
</gene>
<dbReference type="OrthoDB" id="269227at2759"/>
<dbReference type="InParanoid" id="A0A0C3HA46"/>
<dbReference type="Gene3D" id="3.30.560.10">
    <property type="entry name" value="Glucose Oxidase, domain 3"/>
    <property type="match status" value="1"/>
</dbReference>
<comment type="cofactor">
    <cofactor evidence="3">
        <name>FAD</name>
        <dbReference type="ChEBI" id="CHEBI:57692"/>
    </cofactor>
</comment>
<proteinExistence type="inferred from homology"/>
<keyword evidence="3" id="KW-0274">FAD</keyword>
<name>A0A0C3HA46_OIDMZ</name>
<dbReference type="PROSITE" id="PS51257">
    <property type="entry name" value="PROKAR_LIPOPROTEIN"/>
    <property type="match status" value="1"/>
</dbReference>
<dbReference type="InterPro" id="IPR000172">
    <property type="entry name" value="GMC_OxRdtase_N"/>
</dbReference>
<dbReference type="Pfam" id="PF05199">
    <property type="entry name" value="GMC_oxred_C"/>
    <property type="match status" value="1"/>
</dbReference>
<dbReference type="HOGENOM" id="CLU_002865_6_3_1"/>
<evidence type="ECO:0000256" key="3">
    <source>
        <dbReference type="PIRSR" id="PIRSR000137-2"/>
    </source>
</evidence>
<reference evidence="6" key="2">
    <citation type="submission" date="2015-01" db="EMBL/GenBank/DDBJ databases">
        <title>Evolutionary Origins and Diversification of the Mycorrhizal Mutualists.</title>
        <authorList>
            <consortium name="DOE Joint Genome Institute"/>
            <consortium name="Mycorrhizal Genomics Consortium"/>
            <person name="Kohler A."/>
            <person name="Kuo A."/>
            <person name="Nagy L.G."/>
            <person name="Floudas D."/>
            <person name="Copeland A."/>
            <person name="Barry K.W."/>
            <person name="Cichocki N."/>
            <person name="Veneault-Fourrey C."/>
            <person name="LaButti K."/>
            <person name="Lindquist E.A."/>
            <person name="Lipzen A."/>
            <person name="Lundell T."/>
            <person name="Morin E."/>
            <person name="Murat C."/>
            <person name="Riley R."/>
            <person name="Ohm R."/>
            <person name="Sun H."/>
            <person name="Tunlid A."/>
            <person name="Henrissat B."/>
            <person name="Grigoriev I.V."/>
            <person name="Hibbett D.S."/>
            <person name="Martin F."/>
        </authorList>
    </citation>
    <scope>NUCLEOTIDE SEQUENCE [LARGE SCALE GENOMIC DNA]</scope>
    <source>
        <strain evidence="6">Zn</strain>
    </source>
</reference>
<evidence type="ECO:0000259" key="4">
    <source>
        <dbReference type="PROSITE" id="PS00624"/>
    </source>
</evidence>
<dbReference type="PIRSF" id="PIRSF000137">
    <property type="entry name" value="Alcohol_oxidase"/>
    <property type="match status" value="1"/>
</dbReference>
<reference evidence="5 6" key="1">
    <citation type="submission" date="2014-04" db="EMBL/GenBank/DDBJ databases">
        <authorList>
            <consortium name="DOE Joint Genome Institute"/>
            <person name="Kuo A."/>
            <person name="Martino E."/>
            <person name="Perotto S."/>
            <person name="Kohler A."/>
            <person name="Nagy L.G."/>
            <person name="Floudas D."/>
            <person name="Copeland A."/>
            <person name="Barry K.W."/>
            <person name="Cichocki N."/>
            <person name="Veneault-Fourrey C."/>
            <person name="LaButti K."/>
            <person name="Lindquist E.A."/>
            <person name="Lipzen A."/>
            <person name="Lundell T."/>
            <person name="Morin E."/>
            <person name="Murat C."/>
            <person name="Sun H."/>
            <person name="Tunlid A."/>
            <person name="Henrissat B."/>
            <person name="Grigoriev I.V."/>
            <person name="Hibbett D.S."/>
            <person name="Martin F."/>
            <person name="Nordberg H.P."/>
            <person name="Cantor M.N."/>
            <person name="Hua S.X."/>
        </authorList>
    </citation>
    <scope>NUCLEOTIDE SEQUENCE [LARGE SCALE GENOMIC DNA]</scope>
    <source>
        <strain evidence="5 6">Zn</strain>
    </source>
</reference>
<dbReference type="EMBL" id="KN832872">
    <property type="protein sequence ID" value="KIN05101.1"/>
    <property type="molecule type" value="Genomic_DNA"/>
</dbReference>
<sequence length="554" mass="60144">MENIPKTSDYVVVGGGLAGCTLASCLRRGNPAVSIVLIESGADSEGHPLTTAPLASFAAHYSDLDYAYSTVPQQHLNNRSCYAAAAKTLAGGSAVNYGAWTRGPALDYEHWAQEVKDQSWSYEGMLPYFKRTETYTKHTGFQAEHHGFDGPIHAVSVSESDPNRKYPLRDTVQKAWSELGIQPHNDMNDGSPLGLSEIVESWRDGKRQRASQVYDLSGVTVLCGQTVQRIVINGTSGQKVASGVELVGGHIISAAREVIVSCGAYRTPQLLMLSGIGNPSDLERHNIPLSVNAPEVGQNFHDHLATSLFWKLQHPERGLSLGTPLWQDPAYQKGLPADFFAFQHVPNELLEEGLRADGEALEKHNLLEPKKCHLESFVVYAPAGATFASMNIPVDGTHITTVVMGMHPTSRGSVTILSKDPLAAPVIDPNYYATEADRVSIRFGIRQALRLMQETLHGKSIEAIEVPPDGYPALTPESTDEELDARVARVGNTFYHVAGTASMGKVVDVQLKVYGIERLRVVDASVIPVPISAHYQAIVYALAEKAADMILQSS</sequence>
<dbReference type="PANTHER" id="PTHR11552:SF123">
    <property type="entry name" value="GMC OXIDOREDUCTASE (AFU_ORTHOLOGUE AFUA_2G01770)-RELATED"/>
    <property type="match status" value="1"/>
</dbReference>
<feature type="active site" description="Proton acceptor" evidence="2">
    <location>
        <position position="534"/>
    </location>
</feature>
<dbReference type="SUPFAM" id="SSF51905">
    <property type="entry name" value="FAD/NAD(P)-binding domain"/>
    <property type="match status" value="1"/>
</dbReference>
<dbReference type="PROSITE" id="PS00624">
    <property type="entry name" value="GMC_OXRED_2"/>
    <property type="match status" value="1"/>
</dbReference>
<dbReference type="SUPFAM" id="SSF54373">
    <property type="entry name" value="FAD-linked reductases, C-terminal domain"/>
    <property type="match status" value="1"/>
</dbReference>
<evidence type="ECO:0000313" key="6">
    <source>
        <dbReference type="Proteomes" id="UP000054321"/>
    </source>
</evidence>
<keyword evidence="3" id="KW-0285">Flavoprotein</keyword>
<comment type="similarity">
    <text evidence="1">Belongs to the GMC oxidoreductase family.</text>
</comment>
<feature type="active site" description="Proton donor" evidence="2">
    <location>
        <position position="496"/>
    </location>
</feature>
<dbReference type="GO" id="GO:0050660">
    <property type="term" value="F:flavin adenine dinucleotide binding"/>
    <property type="evidence" value="ECO:0007669"/>
    <property type="project" value="InterPro"/>
</dbReference>
<accession>A0A0C3HA46</accession>
<dbReference type="Proteomes" id="UP000054321">
    <property type="component" value="Unassembled WGS sequence"/>
</dbReference>
<dbReference type="InterPro" id="IPR012132">
    <property type="entry name" value="GMC_OxRdtase"/>
</dbReference>
<protein>
    <submittedName>
        <fullName evidence="5">GMC oxidoreductase</fullName>
    </submittedName>
</protein>